<dbReference type="InterPro" id="IPR050109">
    <property type="entry name" value="HTH-type_TetR-like_transc_reg"/>
</dbReference>
<evidence type="ECO:0000256" key="2">
    <source>
        <dbReference type="ARBA" id="ARBA00023125"/>
    </source>
</evidence>
<dbReference type="OrthoDB" id="8478851at2"/>
<gene>
    <name evidence="6" type="ORF">HOC_00595</name>
</gene>
<dbReference type="InterPro" id="IPR001647">
    <property type="entry name" value="HTH_TetR"/>
</dbReference>
<keyword evidence="2 4" id="KW-0238">DNA-binding</keyword>
<dbReference type="RefSeq" id="WP_051624381.1">
    <property type="nucleotide sequence ID" value="NZ_ARYL01000001.1"/>
</dbReference>
<dbReference type="Pfam" id="PF21351">
    <property type="entry name" value="TetR_C_41"/>
    <property type="match status" value="1"/>
</dbReference>
<dbReference type="Proteomes" id="UP000024942">
    <property type="component" value="Unassembled WGS sequence"/>
</dbReference>
<dbReference type="AlphaFoldDB" id="A0A059GCX6"/>
<sequence>MVKRTPEQAEETRRTILAAARHLFETKGYTDTSIAAIVHDAGTTKGALFYHFANKEALFREVWTEVQLEMDAETRAAAAAAISSTDPYAAFLAGTRVYFKWASTQAYQRIVLTDGRAVMGLDRWQENDDRLGRNNVANGLRYLAKQGHISDERVVPMSVMLLNALNGAGFSLSRKDPGVTADNLFEAFEELLRGLR</sequence>
<accession>A0A059GCX6</accession>
<dbReference type="GO" id="GO:0000976">
    <property type="term" value="F:transcription cis-regulatory region binding"/>
    <property type="evidence" value="ECO:0007669"/>
    <property type="project" value="TreeGrafter"/>
</dbReference>
<comment type="caution">
    <text evidence="6">The sequence shown here is derived from an EMBL/GenBank/DDBJ whole genome shotgun (WGS) entry which is preliminary data.</text>
</comment>
<feature type="domain" description="HTH tetR-type" evidence="5">
    <location>
        <begin position="10"/>
        <end position="70"/>
    </location>
</feature>
<reference evidence="6 7" key="1">
    <citation type="journal article" date="2014" name="Antonie Van Leeuwenhoek">
        <title>Hyphomonas beringensis sp. nov. and Hyphomonas chukchiensis sp. nov., isolated from surface seawater of the Bering Sea and Chukchi Sea.</title>
        <authorList>
            <person name="Li C."/>
            <person name="Lai Q."/>
            <person name="Li G."/>
            <person name="Dong C."/>
            <person name="Wang J."/>
            <person name="Liao Y."/>
            <person name="Shao Z."/>
        </authorList>
    </citation>
    <scope>NUCLEOTIDE SEQUENCE [LARGE SCALE GENOMIC DNA]</scope>
    <source>
        <strain evidence="6 7">SCH89</strain>
    </source>
</reference>
<evidence type="ECO:0000313" key="6">
    <source>
        <dbReference type="EMBL" id="KDA04338.1"/>
    </source>
</evidence>
<dbReference type="InterPro" id="IPR009057">
    <property type="entry name" value="Homeodomain-like_sf"/>
</dbReference>
<proteinExistence type="predicted"/>
<dbReference type="PANTHER" id="PTHR30055">
    <property type="entry name" value="HTH-TYPE TRANSCRIPTIONAL REGULATOR RUTR"/>
    <property type="match status" value="1"/>
</dbReference>
<name>A0A059GCX6_9PROT</name>
<evidence type="ECO:0000313" key="7">
    <source>
        <dbReference type="Proteomes" id="UP000024942"/>
    </source>
</evidence>
<dbReference type="InterPro" id="IPR049484">
    <property type="entry name" value="Rv0078-like_C"/>
</dbReference>
<evidence type="ECO:0000256" key="3">
    <source>
        <dbReference type="ARBA" id="ARBA00023163"/>
    </source>
</evidence>
<dbReference type="PRINTS" id="PR00455">
    <property type="entry name" value="HTHTETR"/>
</dbReference>
<dbReference type="PATRIC" id="fig|1280953.3.peg.118"/>
<dbReference type="Pfam" id="PF00440">
    <property type="entry name" value="TetR_N"/>
    <property type="match status" value="1"/>
</dbReference>
<organism evidence="6 7">
    <name type="scientific">Hyphomonas oceanitis SCH89</name>
    <dbReference type="NCBI Taxonomy" id="1280953"/>
    <lineage>
        <taxon>Bacteria</taxon>
        <taxon>Pseudomonadati</taxon>
        <taxon>Pseudomonadota</taxon>
        <taxon>Alphaproteobacteria</taxon>
        <taxon>Hyphomonadales</taxon>
        <taxon>Hyphomonadaceae</taxon>
        <taxon>Hyphomonas</taxon>
    </lineage>
</organism>
<evidence type="ECO:0000256" key="4">
    <source>
        <dbReference type="PROSITE-ProRule" id="PRU00335"/>
    </source>
</evidence>
<evidence type="ECO:0000256" key="1">
    <source>
        <dbReference type="ARBA" id="ARBA00023015"/>
    </source>
</evidence>
<keyword evidence="7" id="KW-1185">Reference proteome</keyword>
<keyword evidence="1" id="KW-0805">Transcription regulation</keyword>
<dbReference type="EMBL" id="ARYL01000001">
    <property type="protein sequence ID" value="KDA04338.1"/>
    <property type="molecule type" value="Genomic_DNA"/>
</dbReference>
<dbReference type="GO" id="GO:0003700">
    <property type="term" value="F:DNA-binding transcription factor activity"/>
    <property type="evidence" value="ECO:0007669"/>
    <property type="project" value="TreeGrafter"/>
</dbReference>
<protein>
    <submittedName>
        <fullName evidence="6">TetR family transcriptional regulator</fullName>
    </submittedName>
</protein>
<dbReference type="Gene3D" id="1.10.357.10">
    <property type="entry name" value="Tetracycline Repressor, domain 2"/>
    <property type="match status" value="1"/>
</dbReference>
<keyword evidence="3" id="KW-0804">Transcription</keyword>
<feature type="DNA-binding region" description="H-T-H motif" evidence="4">
    <location>
        <begin position="33"/>
        <end position="52"/>
    </location>
</feature>
<dbReference type="SUPFAM" id="SSF46689">
    <property type="entry name" value="Homeodomain-like"/>
    <property type="match status" value="1"/>
</dbReference>
<dbReference type="eggNOG" id="COG1309">
    <property type="taxonomic scope" value="Bacteria"/>
</dbReference>
<dbReference type="PANTHER" id="PTHR30055:SF234">
    <property type="entry name" value="HTH-TYPE TRANSCRIPTIONAL REGULATOR BETI"/>
    <property type="match status" value="1"/>
</dbReference>
<dbReference type="PROSITE" id="PS50977">
    <property type="entry name" value="HTH_TETR_2"/>
    <property type="match status" value="1"/>
</dbReference>
<evidence type="ECO:0000259" key="5">
    <source>
        <dbReference type="PROSITE" id="PS50977"/>
    </source>
</evidence>